<feature type="region of interest" description="Disordered" evidence="1">
    <location>
        <begin position="337"/>
        <end position="372"/>
    </location>
</feature>
<dbReference type="Proteomes" id="UP001276659">
    <property type="component" value="Unassembled WGS sequence"/>
</dbReference>
<evidence type="ECO:0000259" key="2">
    <source>
        <dbReference type="SMART" id="SM00731"/>
    </source>
</evidence>
<feature type="compositionally biased region" description="Low complexity" evidence="1">
    <location>
        <begin position="253"/>
        <end position="264"/>
    </location>
</feature>
<feature type="compositionally biased region" description="Acidic residues" evidence="1">
    <location>
        <begin position="620"/>
        <end position="631"/>
    </location>
</feature>
<feature type="region of interest" description="Disordered" evidence="1">
    <location>
        <begin position="606"/>
        <end position="631"/>
    </location>
</feature>
<reference evidence="3" key="1">
    <citation type="submission" date="2022-11" db="EMBL/GenBank/DDBJ databases">
        <title>Chromosomal genome sequence assembly and mating type (MAT) locus characterization of the leprose asexual lichenized fungus Lepraria neglecta (Nyl.) Erichsen.</title>
        <authorList>
            <person name="Allen J.L."/>
            <person name="Pfeffer B."/>
        </authorList>
    </citation>
    <scope>NUCLEOTIDE SEQUENCE</scope>
    <source>
        <strain evidence="3">Allen 5258</strain>
    </source>
</reference>
<dbReference type="GO" id="GO:0005634">
    <property type="term" value="C:nucleus"/>
    <property type="evidence" value="ECO:0007669"/>
    <property type="project" value="TreeGrafter"/>
</dbReference>
<protein>
    <recommendedName>
        <fullName evidence="2">SprT-like domain-containing protein</fullName>
    </recommendedName>
</protein>
<sequence length="645" mass="72215">MAKLNESIDSDDEFPELSFLLRKPGEAGIKCPTKTPLTGLGSGSPRKEKIRDCPDANARSISKGNGHEKRISKQRPLGNLKLGNINSLLSKANDQFNARGYNDLGTECFAEDQRFRSSPNRLAMVTVDYSKFASRLSDACLSFPEDDESFTDLSGFVVPDSASDDEVLPPKLQRKRNAQPFSRKDVVPEENTSFVPRKSPPKSRKKSGIIDLTSPKKNASSVICPKSPPDCQIPCRKSDPIGGISNIDESFSRLRFSPPRSNSPQKSKDARHPVTPPSSPPKSKLQSPSKKNRIPPTPHRSSIDAFWSQEVINDWNEQYWPKKTLKSPRKFRLYSVDDDEDELSPSESPQRSPAKSPAKKNKEAVSRRKAFDEKKQRLATSFLAEVDQTVAQGQVAALAESTGGIKIIWSKKLSSTAGRANWRREHIRSKTADGTVSTTTHCHHASIELAEKVIDDEDRLVNVIAHEYCHLANFMISGIKDNPHGKEFKEWAKKCTKVFSHRNIHVTTKHAYTISYKYIWICTACELEYKRHSKSIDPSKHSCGSCRGKLVQVQPTPRKGQAEGKRSNYQEFVKKEHERVKLENPGKGFGEIMAILGREFRESKKANAVENGEMRSAGTAEDEKEKDEDDLDAVVRKLDFVNLAS</sequence>
<accession>A0AAD9Z8R1</accession>
<feature type="domain" description="SprT-like" evidence="2">
    <location>
        <begin position="384"/>
        <end position="553"/>
    </location>
</feature>
<feature type="region of interest" description="Disordered" evidence="1">
    <location>
        <begin position="31"/>
        <end position="71"/>
    </location>
</feature>
<dbReference type="InterPro" id="IPR006640">
    <property type="entry name" value="SprT-like_domain"/>
</dbReference>
<organism evidence="3 4">
    <name type="scientific">Lepraria neglecta</name>
    <dbReference type="NCBI Taxonomy" id="209136"/>
    <lineage>
        <taxon>Eukaryota</taxon>
        <taxon>Fungi</taxon>
        <taxon>Dikarya</taxon>
        <taxon>Ascomycota</taxon>
        <taxon>Pezizomycotina</taxon>
        <taxon>Lecanoromycetes</taxon>
        <taxon>OSLEUM clade</taxon>
        <taxon>Lecanoromycetidae</taxon>
        <taxon>Lecanorales</taxon>
        <taxon>Lecanorineae</taxon>
        <taxon>Stereocaulaceae</taxon>
        <taxon>Lepraria</taxon>
    </lineage>
</organism>
<dbReference type="InterPro" id="IPR036910">
    <property type="entry name" value="HMG_box_dom_sf"/>
</dbReference>
<feature type="compositionally biased region" description="Basic and acidic residues" evidence="1">
    <location>
        <begin position="360"/>
        <end position="372"/>
    </location>
</feature>
<dbReference type="SUPFAM" id="SSF47095">
    <property type="entry name" value="HMG-box"/>
    <property type="match status" value="1"/>
</dbReference>
<feature type="region of interest" description="Disordered" evidence="1">
    <location>
        <begin position="161"/>
        <end position="302"/>
    </location>
</feature>
<dbReference type="PANTHER" id="PTHR23099:SF0">
    <property type="entry name" value="GERM CELL NUCLEAR ACIDIC PROTEIN"/>
    <property type="match status" value="1"/>
</dbReference>
<dbReference type="GO" id="GO:0006950">
    <property type="term" value="P:response to stress"/>
    <property type="evidence" value="ECO:0007669"/>
    <property type="project" value="UniProtKB-ARBA"/>
</dbReference>
<evidence type="ECO:0000313" key="4">
    <source>
        <dbReference type="Proteomes" id="UP001276659"/>
    </source>
</evidence>
<proteinExistence type="predicted"/>
<dbReference type="Pfam" id="PF17283">
    <property type="entry name" value="Zn_ribbon_SprT"/>
    <property type="match status" value="1"/>
</dbReference>
<dbReference type="AlphaFoldDB" id="A0AAD9Z8R1"/>
<evidence type="ECO:0000256" key="1">
    <source>
        <dbReference type="SAM" id="MobiDB-lite"/>
    </source>
</evidence>
<dbReference type="InterPro" id="IPR035240">
    <property type="entry name" value="SprT_Zn_ribbon"/>
</dbReference>
<keyword evidence="4" id="KW-1185">Reference proteome</keyword>
<dbReference type="Pfam" id="PF10263">
    <property type="entry name" value="SprT-like"/>
    <property type="match status" value="1"/>
</dbReference>
<dbReference type="PANTHER" id="PTHR23099">
    <property type="entry name" value="TRANSCRIPTIONAL REGULATOR"/>
    <property type="match status" value="1"/>
</dbReference>
<comment type="caution">
    <text evidence="3">The sequence shown here is derived from an EMBL/GenBank/DDBJ whole genome shotgun (WGS) entry which is preliminary data.</text>
</comment>
<dbReference type="EMBL" id="JASNWA010000007">
    <property type="protein sequence ID" value="KAK3173615.1"/>
    <property type="molecule type" value="Genomic_DNA"/>
</dbReference>
<evidence type="ECO:0000313" key="3">
    <source>
        <dbReference type="EMBL" id="KAK3173615.1"/>
    </source>
</evidence>
<feature type="compositionally biased region" description="Basic and acidic residues" evidence="1">
    <location>
        <begin position="45"/>
        <end position="54"/>
    </location>
</feature>
<name>A0AAD9Z8R1_9LECA</name>
<dbReference type="SMART" id="SM00731">
    <property type="entry name" value="SprT"/>
    <property type="match status" value="1"/>
</dbReference>
<gene>
    <name evidence="3" type="ORF">OEA41_006947</name>
</gene>